<dbReference type="Proteomes" id="UP000003494">
    <property type="component" value="Unassembled WGS sequence"/>
</dbReference>
<feature type="binding site" evidence="2">
    <location>
        <begin position="7"/>
        <end position="20"/>
    </location>
    <ligand>
        <name>ATP</name>
        <dbReference type="ChEBI" id="CHEBI:30616"/>
    </ligand>
</feature>
<comment type="caution">
    <text evidence="3">The sequence shown here is derived from an EMBL/GenBank/DDBJ whole genome shotgun (WGS) entry which is preliminary data.</text>
</comment>
<dbReference type="InterPro" id="IPR014729">
    <property type="entry name" value="Rossmann-like_a/b/a_fold"/>
</dbReference>
<keyword evidence="2" id="KW-0436">Ligase</keyword>
<evidence type="ECO:0000256" key="1">
    <source>
        <dbReference type="ARBA" id="ARBA00022694"/>
    </source>
</evidence>
<organism evidence="3 4">
    <name type="scientific">Shuttleworthella satelles DSM 14600</name>
    <dbReference type="NCBI Taxonomy" id="626523"/>
    <lineage>
        <taxon>Bacteria</taxon>
        <taxon>Bacillati</taxon>
        <taxon>Bacillota</taxon>
        <taxon>Clostridia</taxon>
        <taxon>Lachnospirales</taxon>
        <taxon>Lachnospiraceae</taxon>
        <taxon>Shuttleworthella</taxon>
    </lineage>
</organism>
<keyword evidence="1 2" id="KW-0819">tRNA processing</keyword>
<dbReference type="GO" id="GO:0005524">
    <property type="term" value="F:ATP binding"/>
    <property type="evidence" value="ECO:0007669"/>
    <property type="project" value="UniProtKB-KW"/>
</dbReference>
<keyword evidence="2" id="KW-0547">Nucleotide-binding</keyword>
<dbReference type="InterPro" id="IPR008513">
    <property type="entry name" value="tRNA(Met)_cyd_acetate_ligase"/>
</dbReference>
<dbReference type="RefSeq" id="WP_006906088.1">
    <property type="nucleotide sequence ID" value="NZ_GG665866.1"/>
</dbReference>
<feature type="binding site" evidence="2">
    <location>
        <position position="102"/>
    </location>
    <ligand>
        <name>ATP</name>
        <dbReference type="ChEBI" id="CHEBI:30616"/>
    </ligand>
</feature>
<evidence type="ECO:0000256" key="2">
    <source>
        <dbReference type="HAMAP-Rule" id="MF_01539"/>
    </source>
</evidence>
<dbReference type="HOGENOM" id="CLU_038915_0_2_9"/>
<dbReference type="GO" id="GO:0016879">
    <property type="term" value="F:ligase activity, forming carbon-nitrogen bonds"/>
    <property type="evidence" value="ECO:0007669"/>
    <property type="project" value="UniProtKB-UniRule"/>
</dbReference>
<feature type="binding site" evidence="2">
    <location>
        <position position="233"/>
    </location>
    <ligand>
        <name>ATP</name>
        <dbReference type="ChEBI" id="CHEBI:30616"/>
    </ligand>
</feature>
<accession>C4GAX7</accession>
<sequence length="461" mass="51363">MRTVGIIAEYNPFHRGHLRQIHYAREVLGADRVLVAMSGFFTQRGEPALLPVRDRAHMALAGGADLILMLPGLYASSASVDYARAGVRLLAASGLVDTLLFGAETEDMALLRRAAHYERLLSPHTRPCSGRAEGTDRSSAPGDTAELLSFELQKKLQEGISYPKASRRLIAEALYRDLCSQSHAKKASGSLSSPLSVDQIEQILSSPNNTLAIDYLAAIEEEKLSWNLALIKRDSDYHGRDVSPTGTASASAIRSRLSDFHFLRSQMPPLAAEICIDRIENQRYLLPGDLDSAYACLISRLQSPSGKREILDLDNELCARIMARAGQFRGLRSFVEDMISNKSYTGGRICRALCHLLLDYQSEDKKLLEEVGSIPYLQVIGLREDAGPMLGQLGQRASRPLLVRHSDYRKMLASEQNPLLTRAISRNYQMDLLAEEIYCTQMQLKCRQRIPRIHEQKLLLV</sequence>
<comment type="subcellular location">
    <subcellularLocation>
        <location evidence="2">Cytoplasm</location>
    </subcellularLocation>
</comment>
<keyword evidence="2" id="KW-0067">ATP-binding</keyword>
<dbReference type="PANTHER" id="PTHR37825">
    <property type="entry name" value="TRNA(MET) CYTIDINE ACETATE LIGASE"/>
    <property type="match status" value="1"/>
</dbReference>
<protein>
    <recommendedName>
        <fullName evidence="2">tRNA(Met) cytidine acetate ligase</fullName>
        <ecNumber evidence="2">6.3.4.-</ecNumber>
    </recommendedName>
</protein>
<dbReference type="EMBL" id="ACIP02000002">
    <property type="protein sequence ID" value="EEP28270.1"/>
    <property type="molecule type" value="Genomic_DNA"/>
</dbReference>
<comment type="caution">
    <text evidence="2">Lacks conserved residue(s) required for the propagation of feature annotation.</text>
</comment>
<dbReference type="GO" id="GO:0000049">
    <property type="term" value="F:tRNA binding"/>
    <property type="evidence" value="ECO:0007669"/>
    <property type="project" value="UniProtKB-KW"/>
</dbReference>
<keyword evidence="2" id="KW-0963">Cytoplasm</keyword>
<comment type="similarity">
    <text evidence="2">Belongs to the TmcAL family.</text>
</comment>
<dbReference type="HAMAP" id="MF_01539">
    <property type="entry name" value="TmcAL"/>
    <property type="match status" value="1"/>
</dbReference>
<dbReference type="EC" id="6.3.4.-" evidence="2"/>
<evidence type="ECO:0000313" key="4">
    <source>
        <dbReference type="Proteomes" id="UP000003494"/>
    </source>
</evidence>
<comment type="function">
    <text evidence="2">Catalyzes the formation of N(4)-acetylcytidine (ac(4)C) at the wobble position of elongator tRNA(Met), using acetate and ATP as substrates. First activates an acetate ion to form acetyladenylate (Ac-AMP) and then transfers the acetyl group to tRNA to form ac(4)C34.</text>
</comment>
<evidence type="ECO:0000313" key="3">
    <source>
        <dbReference type="EMBL" id="EEP28270.1"/>
    </source>
</evidence>
<feature type="binding site" evidence="2">
    <location>
        <position position="208"/>
    </location>
    <ligand>
        <name>ATP</name>
        <dbReference type="ChEBI" id="CHEBI:30616"/>
    </ligand>
</feature>
<dbReference type="SUPFAM" id="SSF52374">
    <property type="entry name" value="Nucleotidylyl transferase"/>
    <property type="match status" value="1"/>
</dbReference>
<keyword evidence="4" id="KW-1185">Reference proteome</keyword>
<dbReference type="Gene3D" id="3.40.50.620">
    <property type="entry name" value="HUPs"/>
    <property type="match status" value="1"/>
</dbReference>
<dbReference type="PANTHER" id="PTHR37825:SF1">
    <property type="entry name" value="TRNA(MET) CYTIDINE ACETATE LIGASE"/>
    <property type="match status" value="1"/>
</dbReference>
<dbReference type="Pfam" id="PF05636">
    <property type="entry name" value="HIGH_NTase1"/>
    <property type="match status" value="2"/>
</dbReference>
<name>C4GAX7_9FIRM</name>
<keyword evidence="2" id="KW-0820">tRNA-binding</keyword>
<comment type="catalytic activity">
    <reaction evidence="2">
        <text>cytidine(34) in elongator tRNA(Met) + acetate + ATP = N(4)-acetylcytidine(34) in elongator tRNA(Met) + AMP + diphosphate</text>
        <dbReference type="Rhea" id="RHEA:58144"/>
        <dbReference type="Rhea" id="RHEA-COMP:10693"/>
        <dbReference type="Rhea" id="RHEA-COMP:10694"/>
        <dbReference type="ChEBI" id="CHEBI:30089"/>
        <dbReference type="ChEBI" id="CHEBI:30616"/>
        <dbReference type="ChEBI" id="CHEBI:33019"/>
        <dbReference type="ChEBI" id="CHEBI:74900"/>
        <dbReference type="ChEBI" id="CHEBI:82748"/>
        <dbReference type="ChEBI" id="CHEBI:456215"/>
    </reaction>
</comment>
<reference evidence="3" key="1">
    <citation type="submission" date="2009-04" db="EMBL/GenBank/DDBJ databases">
        <authorList>
            <person name="Weinstock G."/>
            <person name="Sodergren E."/>
            <person name="Clifton S."/>
            <person name="Fulton L."/>
            <person name="Fulton B."/>
            <person name="Courtney L."/>
            <person name="Fronick C."/>
            <person name="Harrison M."/>
            <person name="Strong C."/>
            <person name="Farmer C."/>
            <person name="Delahaunty K."/>
            <person name="Markovic C."/>
            <person name="Hall O."/>
            <person name="Minx P."/>
            <person name="Tomlinson C."/>
            <person name="Mitreva M."/>
            <person name="Nelson J."/>
            <person name="Hou S."/>
            <person name="Wollam A."/>
            <person name="Pepin K.H."/>
            <person name="Johnson M."/>
            <person name="Bhonagiri V."/>
            <person name="Nash W.E."/>
            <person name="Warren W."/>
            <person name="Chinwalla A."/>
            <person name="Mardis E.R."/>
            <person name="Wilson R.K."/>
        </authorList>
    </citation>
    <scope>NUCLEOTIDE SEQUENCE [LARGE SCALE GENOMIC DNA]</scope>
    <source>
        <strain evidence="3">DSM 14600</strain>
    </source>
</reference>
<keyword evidence="2" id="KW-0694">RNA-binding</keyword>
<dbReference type="GO" id="GO:0006400">
    <property type="term" value="P:tRNA modification"/>
    <property type="evidence" value="ECO:0007669"/>
    <property type="project" value="UniProtKB-UniRule"/>
</dbReference>
<dbReference type="AlphaFoldDB" id="C4GAX7"/>
<gene>
    <name evidence="2" type="primary">tmcAL</name>
    <name evidence="3" type="ORF">GCWU000342_01078</name>
</gene>
<dbReference type="GO" id="GO:0005737">
    <property type="term" value="C:cytoplasm"/>
    <property type="evidence" value="ECO:0007669"/>
    <property type="project" value="UniProtKB-SubCell"/>
</dbReference>
<dbReference type="STRING" id="626523.GCWU000342_01078"/>
<dbReference type="eggNOG" id="COG1323">
    <property type="taxonomic scope" value="Bacteria"/>
</dbReference>
<proteinExistence type="inferred from homology"/>